<comment type="caution">
    <text evidence="5">The sequence shown here is derived from an EMBL/GenBank/DDBJ whole genome shotgun (WGS) entry which is preliminary data.</text>
</comment>
<protein>
    <submittedName>
        <fullName evidence="5">Class I SAM-dependent methyltransferase</fullName>
    </submittedName>
</protein>
<accession>A0A2P7B5R0</accession>
<organism evidence="5 6">
    <name type="scientific">Phyllobacterium sophorae</name>
    <dbReference type="NCBI Taxonomy" id="1520277"/>
    <lineage>
        <taxon>Bacteria</taxon>
        <taxon>Pseudomonadati</taxon>
        <taxon>Pseudomonadota</taxon>
        <taxon>Alphaproteobacteria</taxon>
        <taxon>Hyphomicrobiales</taxon>
        <taxon>Phyllobacteriaceae</taxon>
        <taxon>Phyllobacterium</taxon>
    </lineage>
</organism>
<dbReference type="PANTHER" id="PTHR44942">
    <property type="entry name" value="METHYLTRANSF_11 DOMAIN-CONTAINING PROTEIN"/>
    <property type="match status" value="1"/>
</dbReference>
<dbReference type="AlphaFoldDB" id="A0A2P7B5R0"/>
<dbReference type="CDD" id="cd02440">
    <property type="entry name" value="AdoMet_MTases"/>
    <property type="match status" value="1"/>
</dbReference>
<dbReference type="PANTHER" id="PTHR44942:SF4">
    <property type="entry name" value="METHYLTRANSFERASE TYPE 11 DOMAIN-CONTAINING PROTEIN"/>
    <property type="match status" value="1"/>
</dbReference>
<dbReference type="InterPro" id="IPR051052">
    <property type="entry name" value="Diverse_substrate_MTase"/>
</dbReference>
<keyword evidence="6" id="KW-1185">Reference proteome</keyword>
<dbReference type="RefSeq" id="WP_106665970.1">
    <property type="nucleotide sequence ID" value="NZ_PGGM01000011.1"/>
</dbReference>
<feature type="domain" description="Methyltransferase type 11" evidence="4">
    <location>
        <begin position="62"/>
        <end position="154"/>
    </location>
</feature>
<dbReference type="InterPro" id="IPR029063">
    <property type="entry name" value="SAM-dependent_MTases_sf"/>
</dbReference>
<keyword evidence="3 5" id="KW-0808">Transferase</keyword>
<dbReference type="EMBL" id="PGGM01000011">
    <property type="protein sequence ID" value="PSH61796.1"/>
    <property type="molecule type" value="Genomic_DNA"/>
</dbReference>
<gene>
    <name evidence="5" type="ORF">CU103_20940</name>
</gene>
<dbReference type="Proteomes" id="UP000241764">
    <property type="component" value="Unassembled WGS sequence"/>
</dbReference>
<keyword evidence="2 5" id="KW-0489">Methyltransferase</keyword>
<evidence type="ECO:0000256" key="3">
    <source>
        <dbReference type="ARBA" id="ARBA00022679"/>
    </source>
</evidence>
<dbReference type="Pfam" id="PF08241">
    <property type="entry name" value="Methyltransf_11"/>
    <property type="match status" value="1"/>
</dbReference>
<name>A0A2P7B5R0_9HYPH</name>
<dbReference type="Gene3D" id="3.40.50.150">
    <property type="entry name" value="Vaccinia Virus protein VP39"/>
    <property type="match status" value="1"/>
</dbReference>
<proteinExistence type="inferred from homology"/>
<evidence type="ECO:0000313" key="5">
    <source>
        <dbReference type="EMBL" id="PSH61796.1"/>
    </source>
</evidence>
<dbReference type="OrthoDB" id="5449367at2"/>
<dbReference type="GO" id="GO:0008757">
    <property type="term" value="F:S-adenosylmethionine-dependent methyltransferase activity"/>
    <property type="evidence" value="ECO:0007669"/>
    <property type="project" value="InterPro"/>
</dbReference>
<sequence>MDPQQAQTAKTFDSYKDTYSEAVDAAVSFTGLSADFFTKVKASYISDIVNAHFSDGAALSALDIGCGVGNYHALLTPMFNALAGVDVSNACVEMARQRNSSVNYKVYDGRTLPYENASFDVAFTICVMHHVPPSQWENFAREMRRILKPGGLALVFEHNPRNPLTMRAVSSCPFDEDAVLLRSEETEGLFRNAGFNSVSSRFILSIPPANAFLRRIDRLFAGVPFGGQYYVAATA</sequence>
<evidence type="ECO:0000259" key="4">
    <source>
        <dbReference type="Pfam" id="PF08241"/>
    </source>
</evidence>
<dbReference type="GO" id="GO:0032259">
    <property type="term" value="P:methylation"/>
    <property type="evidence" value="ECO:0007669"/>
    <property type="project" value="UniProtKB-KW"/>
</dbReference>
<comment type="similarity">
    <text evidence="1">Belongs to the methyltransferase superfamily.</text>
</comment>
<dbReference type="SUPFAM" id="SSF53335">
    <property type="entry name" value="S-adenosyl-L-methionine-dependent methyltransferases"/>
    <property type="match status" value="1"/>
</dbReference>
<reference evidence="6" key="1">
    <citation type="submission" date="2017-11" db="EMBL/GenBank/DDBJ databases">
        <authorList>
            <person name="Kuznetsova I."/>
            <person name="Sazanova A."/>
            <person name="Chirak E."/>
            <person name="Safronova V."/>
            <person name="Willems A."/>
        </authorList>
    </citation>
    <scope>NUCLEOTIDE SEQUENCE [LARGE SCALE GENOMIC DNA]</scope>
    <source>
        <strain evidence="6">CCBAU 03422</strain>
    </source>
</reference>
<dbReference type="InterPro" id="IPR013216">
    <property type="entry name" value="Methyltransf_11"/>
</dbReference>
<evidence type="ECO:0000256" key="2">
    <source>
        <dbReference type="ARBA" id="ARBA00022603"/>
    </source>
</evidence>
<evidence type="ECO:0000313" key="6">
    <source>
        <dbReference type="Proteomes" id="UP000241764"/>
    </source>
</evidence>
<evidence type="ECO:0000256" key="1">
    <source>
        <dbReference type="ARBA" id="ARBA00008361"/>
    </source>
</evidence>